<keyword evidence="5" id="KW-0777">Teichoic acid biosynthesis</keyword>
<dbReference type="AlphaFoldDB" id="A0A078LYX1"/>
<dbReference type="eggNOG" id="COG1887">
    <property type="taxonomic scope" value="Bacteria"/>
</dbReference>
<dbReference type="InterPro" id="IPR007554">
    <property type="entry name" value="Glycerophosphate_synth"/>
</dbReference>
<dbReference type="PANTHER" id="PTHR37316">
    <property type="entry name" value="TEICHOIC ACID GLYCEROL-PHOSPHATE PRIMASE"/>
    <property type="match status" value="1"/>
</dbReference>
<dbReference type="InterPro" id="IPR043149">
    <property type="entry name" value="TagF_N"/>
</dbReference>
<dbReference type="GO" id="GO:0047355">
    <property type="term" value="F:CDP-glycerol glycerophosphotransferase activity"/>
    <property type="evidence" value="ECO:0007669"/>
    <property type="project" value="InterPro"/>
</dbReference>
<keyword evidence="6" id="KW-0472">Membrane</keyword>
<dbReference type="EMBL" id="CCSE01000001">
    <property type="protein sequence ID" value="CDZ99249.1"/>
    <property type="molecule type" value="Genomic_DNA"/>
</dbReference>
<evidence type="ECO:0000313" key="7">
    <source>
        <dbReference type="EMBL" id="CDZ99249.1"/>
    </source>
</evidence>
<comment type="similarity">
    <text evidence="2">Belongs to the CDP-glycerol glycerophosphotransferase family.</text>
</comment>
<evidence type="ECO:0000256" key="3">
    <source>
        <dbReference type="ARBA" id="ARBA00022475"/>
    </source>
</evidence>
<accession>A0A078LYX1</accession>
<reference evidence="7 8" key="1">
    <citation type="submission" date="2014-07" db="EMBL/GenBank/DDBJ databases">
        <authorList>
            <person name="Urmite Genomes Urmite Genomes"/>
        </authorList>
    </citation>
    <scope>NUCLEOTIDE SEQUENCE [LARGE SCALE GENOMIC DNA]</scope>
    <source>
        <strain evidence="7 8">13MG44_air</strain>
    </source>
</reference>
<dbReference type="RefSeq" id="WP_035807823.1">
    <property type="nucleotide sequence ID" value="NZ_CCSE01000001.1"/>
</dbReference>
<dbReference type="Proteomes" id="UP000044136">
    <property type="component" value="Unassembled WGS sequence"/>
</dbReference>
<evidence type="ECO:0000256" key="6">
    <source>
        <dbReference type="ARBA" id="ARBA00023136"/>
    </source>
</evidence>
<evidence type="ECO:0000256" key="2">
    <source>
        <dbReference type="ARBA" id="ARBA00010488"/>
    </source>
</evidence>
<sequence>MIKEGLIFLYLTVLRIFFNIFKVMPLQKKTVMLASFGDNIEYVAAEVKQQTASKIIILKEPRCIKKFDDTRADSVLNFTPKNITAFIQGVYHLATARYIFVDNYHVVLAACNFRRAVKCTQLWHANGAVKYFGCRDKTIKKRPNSAHKRFREVYSRFRYIVVSSNEMAYIFNEAFGAGPERIIKSGVPRTDFFYDKEQVTAAADSIYKSLPELKNKKVLLYAPTFRDDEFDVKNIQLDITQMKKELSDEYHLLLKLHPAVKLSGFTNDLFVTDVSHGFNINSLLAAADILITDYSSIPFEFSILKKPMIFYPYDLNDYSESRGLWFNYQSYMPGPVAFDTNEIIDAVKNSSFDMQKIEAFNNQWNKYSNGHSSSQLVKKIYRT</sequence>
<evidence type="ECO:0000256" key="1">
    <source>
        <dbReference type="ARBA" id="ARBA00004202"/>
    </source>
</evidence>
<keyword evidence="4 7" id="KW-0808">Transferase</keyword>
<evidence type="ECO:0000256" key="5">
    <source>
        <dbReference type="ARBA" id="ARBA00022944"/>
    </source>
</evidence>
<keyword evidence="8" id="KW-1185">Reference proteome</keyword>
<dbReference type="InterPro" id="IPR043148">
    <property type="entry name" value="TagF_C"/>
</dbReference>
<dbReference type="PANTHER" id="PTHR37316:SF1">
    <property type="entry name" value="TEICHOIC ACID GLYCEROL-PHOSPHATE PRIMASE"/>
    <property type="match status" value="1"/>
</dbReference>
<dbReference type="Gene3D" id="3.40.50.12580">
    <property type="match status" value="1"/>
</dbReference>
<name>A0A078LYX1_9STAP</name>
<evidence type="ECO:0000313" key="8">
    <source>
        <dbReference type="Proteomes" id="UP000044136"/>
    </source>
</evidence>
<dbReference type="GO" id="GO:0005886">
    <property type="term" value="C:plasma membrane"/>
    <property type="evidence" value="ECO:0007669"/>
    <property type="project" value="UniProtKB-SubCell"/>
</dbReference>
<dbReference type="SUPFAM" id="SSF53756">
    <property type="entry name" value="UDP-Glycosyltransferase/glycogen phosphorylase"/>
    <property type="match status" value="1"/>
</dbReference>
<organism evidence="7 8">
    <name type="scientific">Jeotgalicoccus saudimassiliensis</name>
    <dbReference type="NCBI Taxonomy" id="1461582"/>
    <lineage>
        <taxon>Bacteria</taxon>
        <taxon>Bacillati</taxon>
        <taxon>Bacillota</taxon>
        <taxon>Bacilli</taxon>
        <taxon>Bacillales</taxon>
        <taxon>Staphylococcaceae</taxon>
        <taxon>Jeotgalicoccus</taxon>
    </lineage>
</organism>
<dbReference type="STRING" id="1461582.BN1048_00369"/>
<dbReference type="HOGENOM" id="CLU_029598_0_1_9"/>
<comment type="subcellular location">
    <subcellularLocation>
        <location evidence="1">Cell membrane</location>
        <topology evidence="1">Peripheral membrane protein</topology>
    </subcellularLocation>
</comment>
<gene>
    <name evidence="7" type="primary">tagB</name>
    <name evidence="7" type="ORF">BN1048_00369</name>
</gene>
<protein>
    <submittedName>
        <fullName evidence="7">Putative CDP-glycerol:glycerophosphate glycerophosphotransferase</fullName>
    </submittedName>
</protein>
<proteinExistence type="inferred from homology"/>
<dbReference type="Pfam" id="PF04464">
    <property type="entry name" value="Glyphos_transf"/>
    <property type="match status" value="1"/>
</dbReference>
<keyword evidence="3" id="KW-1003">Cell membrane</keyword>
<dbReference type="Gene3D" id="3.40.50.11820">
    <property type="match status" value="1"/>
</dbReference>
<dbReference type="InterPro" id="IPR051612">
    <property type="entry name" value="Teichoic_Acid_Biosynth"/>
</dbReference>
<evidence type="ECO:0000256" key="4">
    <source>
        <dbReference type="ARBA" id="ARBA00022679"/>
    </source>
</evidence>
<dbReference type="GO" id="GO:0019350">
    <property type="term" value="P:teichoic acid biosynthetic process"/>
    <property type="evidence" value="ECO:0007669"/>
    <property type="project" value="UniProtKB-KW"/>
</dbReference>
<dbReference type="OrthoDB" id="9811865at2"/>